<name>A0A326UH11_THEHA</name>
<protein>
    <submittedName>
        <fullName evidence="2">Uncharacterized protein</fullName>
    </submittedName>
</protein>
<organism evidence="2 3">
    <name type="scientific">Thermosporothrix hazakensis</name>
    <dbReference type="NCBI Taxonomy" id="644383"/>
    <lineage>
        <taxon>Bacteria</taxon>
        <taxon>Bacillati</taxon>
        <taxon>Chloroflexota</taxon>
        <taxon>Ktedonobacteria</taxon>
        <taxon>Ktedonobacterales</taxon>
        <taxon>Thermosporotrichaceae</taxon>
        <taxon>Thermosporothrix</taxon>
    </lineage>
</organism>
<gene>
    <name evidence="2" type="ORF">EI42_00402</name>
</gene>
<keyword evidence="1" id="KW-0812">Transmembrane</keyword>
<keyword evidence="1" id="KW-0472">Membrane</keyword>
<keyword evidence="3" id="KW-1185">Reference proteome</keyword>
<dbReference type="AlphaFoldDB" id="A0A326UH11"/>
<evidence type="ECO:0000313" key="3">
    <source>
        <dbReference type="Proteomes" id="UP000248806"/>
    </source>
</evidence>
<dbReference type="EMBL" id="QKUF01000001">
    <property type="protein sequence ID" value="PZW36230.1"/>
    <property type="molecule type" value="Genomic_DNA"/>
</dbReference>
<feature type="transmembrane region" description="Helical" evidence="1">
    <location>
        <begin position="64"/>
        <end position="85"/>
    </location>
</feature>
<reference evidence="2 3" key="1">
    <citation type="submission" date="2018-06" db="EMBL/GenBank/DDBJ databases">
        <title>Genomic Encyclopedia of Archaeal and Bacterial Type Strains, Phase II (KMG-II): from individual species to whole genera.</title>
        <authorList>
            <person name="Goeker M."/>
        </authorList>
    </citation>
    <scope>NUCLEOTIDE SEQUENCE [LARGE SCALE GENOMIC DNA]</scope>
    <source>
        <strain evidence="2 3">ATCC BAA-1881</strain>
    </source>
</reference>
<feature type="transmembrane region" description="Helical" evidence="1">
    <location>
        <begin position="97"/>
        <end position="116"/>
    </location>
</feature>
<keyword evidence="1" id="KW-1133">Transmembrane helix</keyword>
<accession>A0A326UH11</accession>
<evidence type="ECO:0000256" key="1">
    <source>
        <dbReference type="SAM" id="Phobius"/>
    </source>
</evidence>
<feature type="transmembrane region" description="Helical" evidence="1">
    <location>
        <begin position="12"/>
        <end position="35"/>
    </location>
</feature>
<sequence>MPGVNFIHIVNPLGVCVFIVLWLVLFKLAHLLVMVWRREPMVGWAIGPLGITFMIAQEPSPFSIWLRVLFPAFVSGSVLYIGLFTPLSPVDMPEHPLIQFVMILLGVLLTSTRDVINALRDLLYPLWGEARILQNLYQLRGSWTKFHFTSFGHSYLHDHFGSSPGDLLQVL</sequence>
<proteinExistence type="predicted"/>
<dbReference type="Proteomes" id="UP000248806">
    <property type="component" value="Unassembled WGS sequence"/>
</dbReference>
<feature type="transmembrane region" description="Helical" evidence="1">
    <location>
        <begin position="41"/>
        <end position="57"/>
    </location>
</feature>
<evidence type="ECO:0000313" key="2">
    <source>
        <dbReference type="EMBL" id="PZW36230.1"/>
    </source>
</evidence>
<comment type="caution">
    <text evidence="2">The sequence shown here is derived from an EMBL/GenBank/DDBJ whole genome shotgun (WGS) entry which is preliminary data.</text>
</comment>